<dbReference type="PANTHER" id="PTHR43465:SF2">
    <property type="entry name" value="DUF1680 DOMAIN PROTEIN (AFU_ORTHOLOGUE AFUA_1G08910)"/>
    <property type="match status" value="1"/>
</dbReference>
<keyword evidence="3" id="KW-1185">Reference proteome</keyword>
<dbReference type="InterPro" id="IPR012878">
    <property type="entry name" value="Beta-AFase-like_GH127_cat"/>
</dbReference>
<dbReference type="HOGENOM" id="CLU_2966339_0_0_9"/>
<comment type="caution">
    <text evidence="2">The sequence shown here is derived from an EMBL/GenBank/DDBJ whole genome shotgun (WGS) entry which is preliminary data.</text>
</comment>
<dbReference type="PANTHER" id="PTHR43465">
    <property type="entry name" value="DUF1680 DOMAIN PROTEIN (AFU_ORTHOLOGUE AFUA_1G08910)"/>
    <property type="match status" value="1"/>
</dbReference>
<reference evidence="2 3" key="1">
    <citation type="submission" date="2009-01" db="EMBL/GenBank/DDBJ databases">
        <authorList>
            <person name="Qin X."/>
            <person name="Bachman B."/>
            <person name="Battles P."/>
            <person name="Bell A."/>
            <person name="Bess C."/>
            <person name="Bickham C."/>
            <person name="Chaboub L."/>
            <person name="Chen D."/>
            <person name="Coyle M."/>
            <person name="Deiros D.R."/>
            <person name="Dinh H."/>
            <person name="Forbes L."/>
            <person name="Fowler G."/>
            <person name="Francisco L."/>
            <person name="Fu Q."/>
            <person name="Gubbala S."/>
            <person name="Hale W."/>
            <person name="Han Y."/>
            <person name="Hemphill L."/>
            <person name="Highlander S.K."/>
            <person name="Hirani K."/>
            <person name="Hogues M."/>
            <person name="Jackson L."/>
            <person name="Jakkamsetti A."/>
            <person name="Javaid M."/>
            <person name="Jiang H."/>
            <person name="Korchina V."/>
            <person name="Kovar C."/>
            <person name="Lara F."/>
            <person name="Lee S."/>
            <person name="Mata R."/>
            <person name="Mathew T."/>
            <person name="Moen C."/>
            <person name="Morales K."/>
            <person name="Munidasa M."/>
            <person name="Nazareth L."/>
            <person name="Ngo R."/>
            <person name="Nguyen L."/>
            <person name="Okwuonu G."/>
            <person name="Ongeri F."/>
            <person name="Patil S."/>
            <person name="Petrosino J."/>
            <person name="Pham C."/>
            <person name="Pham P."/>
            <person name="Pu L.-L."/>
            <person name="Puazo M."/>
            <person name="Raj R."/>
            <person name="Reid J."/>
            <person name="Rouhana J."/>
            <person name="Saada N."/>
            <person name="Shang Y."/>
            <person name="Simmons D."/>
            <person name="Thornton R."/>
            <person name="Warren J."/>
            <person name="Weissenberger G."/>
            <person name="Zhang J."/>
            <person name="Zhang L."/>
            <person name="Zhou C."/>
            <person name="Zhu D."/>
            <person name="Muzny D."/>
            <person name="Worley K."/>
            <person name="Gibbs R."/>
        </authorList>
    </citation>
    <scope>NUCLEOTIDE SEQUENCE [LARGE SCALE GENOMIC DNA]</scope>
    <source>
        <strain evidence="3">ATCC 8290 / DSM 20176 / CCUG 30140 / JCM 1155 / KCTC 3500 / NBRC 15886 / NCIMB 8040 / NRRL B-1843 / 9</strain>
    </source>
</reference>
<dbReference type="Gene3D" id="1.50.10.20">
    <property type="match status" value="1"/>
</dbReference>
<name>C0XGB6_LENH9</name>
<dbReference type="InterPro" id="IPR049174">
    <property type="entry name" value="Beta-AFase-like"/>
</dbReference>
<protein>
    <recommendedName>
        <fullName evidence="1">Non-reducing end beta-L-arabinofuranosidase-like GH127 catalytic domain-containing protein</fullName>
    </recommendedName>
</protein>
<dbReference type="GO" id="GO:0005975">
    <property type="term" value="P:carbohydrate metabolic process"/>
    <property type="evidence" value="ECO:0007669"/>
    <property type="project" value="InterPro"/>
</dbReference>
<organism evidence="2 3">
    <name type="scientific">Lentilactobacillus hilgardii (strain ATCC 8290 / DSM 20176 / CCUG 30140 / JCM 1155 / KCTC 3500 / NBRC 15886 / NCIMB 8040 / NRRL B-1843 / 9)</name>
    <dbReference type="NCBI Taxonomy" id="1423757"/>
    <lineage>
        <taxon>Bacteria</taxon>
        <taxon>Bacillati</taxon>
        <taxon>Bacillota</taxon>
        <taxon>Bacilli</taxon>
        <taxon>Lactobacillales</taxon>
        <taxon>Lactobacillaceae</taxon>
        <taxon>Lentilactobacillus</taxon>
    </lineage>
</organism>
<dbReference type="Proteomes" id="UP000003752">
    <property type="component" value="Unassembled WGS sequence"/>
</dbReference>
<dbReference type="Pfam" id="PF07944">
    <property type="entry name" value="Beta-AFase-like_GH127_cat"/>
    <property type="match status" value="1"/>
</dbReference>
<evidence type="ECO:0000313" key="2">
    <source>
        <dbReference type="EMBL" id="EEI25582.1"/>
    </source>
</evidence>
<gene>
    <name evidence="2" type="ORF">HMPREF0519_0277</name>
</gene>
<dbReference type="AlphaFoldDB" id="C0XGB6"/>
<proteinExistence type="predicted"/>
<dbReference type="SUPFAM" id="SSF48208">
    <property type="entry name" value="Six-hairpin glycosidases"/>
    <property type="match status" value="1"/>
</dbReference>
<evidence type="ECO:0000313" key="3">
    <source>
        <dbReference type="Proteomes" id="UP000003752"/>
    </source>
</evidence>
<feature type="domain" description="Non-reducing end beta-L-arabinofuranosidase-like GH127 catalytic" evidence="1">
    <location>
        <begin position="4"/>
        <end position="53"/>
    </location>
</feature>
<evidence type="ECO:0000259" key="1">
    <source>
        <dbReference type="Pfam" id="PF07944"/>
    </source>
</evidence>
<sequence length="58" mass="6657">KFKRLQQSHELYTMGHYIEAGVAYYNATGNEKALDIAKRMANCIDNHFGLEEGKNPRL</sequence>
<feature type="non-terminal residue" evidence="2">
    <location>
        <position position="1"/>
    </location>
</feature>
<dbReference type="InterPro" id="IPR008928">
    <property type="entry name" value="6-hairpin_glycosidase_sf"/>
</dbReference>
<dbReference type="EMBL" id="ACGP01000067">
    <property type="protein sequence ID" value="EEI25582.1"/>
    <property type="molecule type" value="Genomic_DNA"/>
</dbReference>
<accession>C0XGB6</accession>